<evidence type="ECO:0000313" key="2">
    <source>
        <dbReference type="EMBL" id="PYH89716.1"/>
    </source>
</evidence>
<name>A0A319CWT3_9EURO</name>
<keyword evidence="3" id="KW-1185">Reference proteome</keyword>
<dbReference type="VEuPathDB" id="FungiDB:BO71DRAFT_402834"/>
<accession>A0A319CWT3</accession>
<proteinExistence type="predicted"/>
<protein>
    <submittedName>
        <fullName evidence="2">Uncharacterized protein</fullName>
    </submittedName>
</protein>
<sequence length="54" mass="5762">MANNKNRKPGPAPSTELIFPAGDPRNSPDSAKTGLVQCPPTTPWLVWGPDDFGD</sequence>
<gene>
    <name evidence="2" type="ORF">BO71DRAFT_402834</name>
</gene>
<evidence type="ECO:0000313" key="3">
    <source>
        <dbReference type="Proteomes" id="UP000247810"/>
    </source>
</evidence>
<dbReference type="Proteomes" id="UP000247810">
    <property type="component" value="Unassembled WGS sequence"/>
</dbReference>
<feature type="region of interest" description="Disordered" evidence="1">
    <location>
        <begin position="1"/>
        <end position="54"/>
    </location>
</feature>
<organism evidence="2 3">
    <name type="scientific">Aspergillus ellipticus CBS 707.79</name>
    <dbReference type="NCBI Taxonomy" id="1448320"/>
    <lineage>
        <taxon>Eukaryota</taxon>
        <taxon>Fungi</taxon>
        <taxon>Dikarya</taxon>
        <taxon>Ascomycota</taxon>
        <taxon>Pezizomycotina</taxon>
        <taxon>Eurotiomycetes</taxon>
        <taxon>Eurotiomycetidae</taxon>
        <taxon>Eurotiales</taxon>
        <taxon>Aspergillaceae</taxon>
        <taxon>Aspergillus</taxon>
        <taxon>Aspergillus subgen. Circumdati</taxon>
    </lineage>
</organism>
<evidence type="ECO:0000256" key="1">
    <source>
        <dbReference type="SAM" id="MobiDB-lite"/>
    </source>
</evidence>
<dbReference type="AlphaFoldDB" id="A0A319CWT3"/>
<reference evidence="2 3" key="1">
    <citation type="submission" date="2018-02" db="EMBL/GenBank/DDBJ databases">
        <title>The genomes of Aspergillus section Nigri reveals drivers in fungal speciation.</title>
        <authorList>
            <consortium name="DOE Joint Genome Institute"/>
            <person name="Vesth T.C."/>
            <person name="Nybo J."/>
            <person name="Theobald S."/>
            <person name="Brandl J."/>
            <person name="Frisvad J.C."/>
            <person name="Nielsen K.F."/>
            <person name="Lyhne E.K."/>
            <person name="Kogle M.E."/>
            <person name="Kuo A."/>
            <person name="Riley R."/>
            <person name="Clum A."/>
            <person name="Nolan M."/>
            <person name="Lipzen A."/>
            <person name="Salamov A."/>
            <person name="Henrissat B."/>
            <person name="Wiebenga A."/>
            <person name="De vries R.P."/>
            <person name="Grigoriev I.V."/>
            <person name="Mortensen U.H."/>
            <person name="Andersen M.R."/>
            <person name="Baker S.E."/>
        </authorList>
    </citation>
    <scope>NUCLEOTIDE SEQUENCE [LARGE SCALE GENOMIC DNA]</scope>
    <source>
        <strain evidence="2 3">CBS 707.79</strain>
    </source>
</reference>
<dbReference type="EMBL" id="KZ826015">
    <property type="protein sequence ID" value="PYH89716.1"/>
    <property type="molecule type" value="Genomic_DNA"/>
</dbReference>